<comment type="caution">
    <text evidence="4">The sequence shown here is derived from an EMBL/GenBank/DDBJ whole genome shotgun (WGS) entry which is preliminary data.</text>
</comment>
<dbReference type="SUPFAM" id="SSF57196">
    <property type="entry name" value="EGF/Laminin"/>
    <property type="match status" value="1"/>
</dbReference>
<organism evidence="4 5">
    <name type="scientific">Karstenula rhodostoma CBS 690.94</name>
    <dbReference type="NCBI Taxonomy" id="1392251"/>
    <lineage>
        <taxon>Eukaryota</taxon>
        <taxon>Fungi</taxon>
        <taxon>Dikarya</taxon>
        <taxon>Ascomycota</taxon>
        <taxon>Pezizomycotina</taxon>
        <taxon>Dothideomycetes</taxon>
        <taxon>Pleosporomycetidae</taxon>
        <taxon>Pleosporales</taxon>
        <taxon>Massarineae</taxon>
        <taxon>Didymosphaeriaceae</taxon>
        <taxon>Karstenula</taxon>
    </lineage>
</organism>
<evidence type="ECO:0000313" key="4">
    <source>
        <dbReference type="EMBL" id="KAF2446715.1"/>
    </source>
</evidence>
<dbReference type="PROSITE" id="PS01186">
    <property type="entry name" value="EGF_2"/>
    <property type="match status" value="1"/>
</dbReference>
<accession>A0A9P4PME6</accession>
<keyword evidence="5" id="KW-1185">Reference proteome</keyword>
<feature type="signal peptide" evidence="2">
    <location>
        <begin position="1"/>
        <end position="20"/>
    </location>
</feature>
<keyword evidence="1" id="KW-0245">EGF-like domain</keyword>
<dbReference type="EMBL" id="MU001497">
    <property type="protein sequence ID" value="KAF2446715.1"/>
    <property type="molecule type" value="Genomic_DNA"/>
</dbReference>
<feature type="chain" id="PRO_5040388608" description="EGF-like domain-containing protein" evidence="2">
    <location>
        <begin position="21"/>
        <end position="385"/>
    </location>
</feature>
<sequence>MHPHQCLLVALLSLLTTALACTTDDDCSLNGICKTNTAAAATCHCDAGWTGSDCGRLDLAPATRWTGYNHTNYTDSAYYGAYGNSSWGGRIIHDPDDPKLFHLLVDQFSHGCGLGGWRPTSFIARAESRNGPQGPYEWVQDVTTSFRHNADVLWSPAEAKYLLWAIGAAVEDPKSCKSIPGSRLPNNVSVSSAPSIRGPWTPFHVTINGTNPAPWPLYSPANKTAQIALAVEDFRIFTAPDSSGEFTRVNENVAWNTTDYSPTWTEDPFIWRDKRGNWHALAHWMIDIVEKNGTKYPRVGAHMFSRRLESGWTFKVQEAFSSTVAFTDGAVETFNRRERSKIFFDEEMTPLYLVSGVQAIGAKSSFTLVQPIGGRWKEYEKELGF</sequence>
<dbReference type="CDD" id="cd00053">
    <property type="entry name" value="EGF"/>
    <property type="match status" value="1"/>
</dbReference>
<dbReference type="Proteomes" id="UP000799764">
    <property type="component" value="Unassembled WGS sequence"/>
</dbReference>
<feature type="domain" description="EGF-like" evidence="3">
    <location>
        <begin position="17"/>
        <end position="55"/>
    </location>
</feature>
<keyword evidence="1" id="KW-1015">Disulfide bond</keyword>
<evidence type="ECO:0000313" key="5">
    <source>
        <dbReference type="Proteomes" id="UP000799764"/>
    </source>
</evidence>
<evidence type="ECO:0000256" key="2">
    <source>
        <dbReference type="SAM" id="SignalP"/>
    </source>
</evidence>
<dbReference type="AlphaFoldDB" id="A0A9P4PME6"/>
<evidence type="ECO:0000259" key="3">
    <source>
        <dbReference type="PROSITE" id="PS50026"/>
    </source>
</evidence>
<dbReference type="OrthoDB" id="6130531at2759"/>
<proteinExistence type="predicted"/>
<dbReference type="CDD" id="cd08994">
    <property type="entry name" value="GH43_62_32_68_117_130-like"/>
    <property type="match status" value="1"/>
</dbReference>
<name>A0A9P4PME6_9PLEO</name>
<protein>
    <recommendedName>
        <fullName evidence="3">EGF-like domain-containing protein</fullName>
    </recommendedName>
</protein>
<feature type="disulfide bond" evidence="1">
    <location>
        <begin position="45"/>
        <end position="54"/>
    </location>
</feature>
<evidence type="ECO:0000256" key="1">
    <source>
        <dbReference type="PROSITE-ProRule" id="PRU00076"/>
    </source>
</evidence>
<comment type="caution">
    <text evidence="1">Lacks conserved residue(s) required for the propagation of feature annotation.</text>
</comment>
<dbReference type="PROSITE" id="PS50026">
    <property type="entry name" value="EGF_3"/>
    <property type="match status" value="1"/>
</dbReference>
<dbReference type="Gene3D" id="2.10.25.10">
    <property type="entry name" value="Laminin"/>
    <property type="match status" value="1"/>
</dbReference>
<gene>
    <name evidence="4" type="ORF">P171DRAFT_519086</name>
</gene>
<dbReference type="PROSITE" id="PS00022">
    <property type="entry name" value="EGF_1"/>
    <property type="match status" value="1"/>
</dbReference>
<reference evidence="4" key="1">
    <citation type="journal article" date="2020" name="Stud. Mycol.">
        <title>101 Dothideomycetes genomes: a test case for predicting lifestyles and emergence of pathogens.</title>
        <authorList>
            <person name="Haridas S."/>
            <person name="Albert R."/>
            <person name="Binder M."/>
            <person name="Bloem J."/>
            <person name="Labutti K."/>
            <person name="Salamov A."/>
            <person name="Andreopoulos B."/>
            <person name="Baker S."/>
            <person name="Barry K."/>
            <person name="Bills G."/>
            <person name="Bluhm B."/>
            <person name="Cannon C."/>
            <person name="Castanera R."/>
            <person name="Culley D."/>
            <person name="Daum C."/>
            <person name="Ezra D."/>
            <person name="Gonzalez J."/>
            <person name="Henrissat B."/>
            <person name="Kuo A."/>
            <person name="Liang C."/>
            <person name="Lipzen A."/>
            <person name="Lutzoni F."/>
            <person name="Magnuson J."/>
            <person name="Mondo S."/>
            <person name="Nolan M."/>
            <person name="Ohm R."/>
            <person name="Pangilinan J."/>
            <person name="Park H.-J."/>
            <person name="Ramirez L."/>
            <person name="Alfaro M."/>
            <person name="Sun H."/>
            <person name="Tritt A."/>
            <person name="Yoshinaga Y."/>
            <person name="Zwiers L.-H."/>
            <person name="Turgeon B."/>
            <person name="Goodwin S."/>
            <person name="Spatafora J."/>
            <person name="Crous P."/>
            <person name="Grigoriev I."/>
        </authorList>
    </citation>
    <scope>NUCLEOTIDE SEQUENCE</scope>
    <source>
        <strain evidence="4">CBS 690.94</strain>
    </source>
</reference>
<keyword evidence="2" id="KW-0732">Signal</keyword>
<dbReference type="InterPro" id="IPR000742">
    <property type="entry name" value="EGF"/>
</dbReference>